<dbReference type="RefSeq" id="WP_004601628.1">
    <property type="nucleotide sequence ID" value="NZ_HF541868.1"/>
</dbReference>
<dbReference type="InterPro" id="IPR057326">
    <property type="entry name" value="KR_dom"/>
</dbReference>
<evidence type="ECO:0000313" key="6">
    <source>
        <dbReference type="Proteomes" id="UP000011016"/>
    </source>
</evidence>
<proteinExistence type="inferred from homology"/>
<dbReference type="Proteomes" id="UP000011016">
    <property type="component" value="Unassembled WGS sequence"/>
</dbReference>
<name>I7L9R7_9CORY</name>
<dbReference type="OrthoDB" id="9804774at2"/>
<evidence type="ECO:0000313" key="5">
    <source>
        <dbReference type="Proteomes" id="UP000006078"/>
    </source>
</evidence>
<evidence type="ECO:0000256" key="1">
    <source>
        <dbReference type="ARBA" id="ARBA00006484"/>
    </source>
</evidence>
<dbReference type="InterPro" id="IPR036291">
    <property type="entry name" value="NAD(P)-bd_dom_sf"/>
</dbReference>
<dbReference type="PANTHER" id="PTHR42760">
    <property type="entry name" value="SHORT-CHAIN DEHYDROGENASES/REDUCTASES FAMILY MEMBER"/>
    <property type="match status" value="1"/>
</dbReference>
<gene>
    <name evidence="3" type="primary">fabG</name>
    <name evidence="3" type="ORF">BN46_1280</name>
    <name evidence="4" type="ORF">HMPREF9719_01738</name>
</gene>
<dbReference type="Proteomes" id="UP000006078">
    <property type="component" value="Unassembled WGS sequence"/>
</dbReference>
<keyword evidence="5" id="KW-1185">Reference proteome</keyword>
<evidence type="ECO:0000313" key="4">
    <source>
        <dbReference type="EMBL" id="EJZ81330.1"/>
    </source>
</evidence>
<comment type="caution">
    <text evidence="3">The sequence shown here is derived from an EMBL/GenBank/DDBJ whole genome shotgun (WGS) entry which is preliminary data.</text>
</comment>
<dbReference type="EMBL" id="CAJZ01000189">
    <property type="protein sequence ID" value="CCI84002.1"/>
    <property type="molecule type" value="Genomic_DNA"/>
</dbReference>
<dbReference type="FunFam" id="3.40.50.720:FF:000338">
    <property type="entry name" value="3-oxoacyl-ACP reductase FabG"/>
    <property type="match status" value="1"/>
</dbReference>
<dbReference type="EC" id="1.1.1.100" evidence="3"/>
<dbReference type="PANTHER" id="PTHR42760:SF78">
    <property type="entry name" value="3-OXOACYL-[ACYL-CARRIER-PROTEIN] REDUCTASE [NADH]"/>
    <property type="match status" value="1"/>
</dbReference>
<keyword evidence="3" id="KW-0560">Oxidoreductase</keyword>
<protein>
    <submittedName>
        <fullName evidence="3">3-oxoacyl-reductase</fullName>
        <ecNumber evidence="3">1.1.1.100</ecNumber>
    </submittedName>
</protein>
<dbReference type="HOGENOM" id="CLU_047208_0_0_11"/>
<dbReference type="eggNOG" id="COG1028">
    <property type="taxonomic scope" value="Bacteria"/>
</dbReference>
<dbReference type="Gene3D" id="3.40.50.720">
    <property type="entry name" value="NAD(P)-binding Rossmann-like Domain"/>
    <property type="match status" value="2"/>
</dbReference>
<accession>I7L9R7</accession>
<sequence length="456" mass="46165">MTHTSTYDYLASTPPGGLLAKRLGLPVPTELPRLADRPGPVPGPVVLLGRSAAAEGLAQRLVDGGAEVHRHVETLRDGPVGAIVVVADDLERPRDMKDLIAGLPQAFVRLARGGRVVALTREPAPLSEGTPDRAAALARAAALGGVEGFVRTAAKEARHGSTANQVLVADGVPLDAPAVGAAVDFLLSARSAFVSGQRIRVAAPGRASADPEKPLDGEFALVTGAARGIGAEIARVLRRLGAELVVLDLPAAGEGLAALANEIGATPVQASVTDPAAARQVAEALPAGAKNLGVVVHNAGLTRDRSIARMSEKEWSDVVDVNIEAPLALTAGLAEAGLLAPDVRLVGLSSTSGIAGNAGQANYAYTKAAVSSFVAALAASLGEGATANAVAPGFIETDMTAAIPQPKREIARRVNSLAQGGLPLDVAEAVGFLAAPEATGLRGETLRVCGDNPVGR</sequence>
<evidence type="ECO:0000313" key="3">
    <source>
        <dbReference type="EMBL" id="CCI84002.1"/>
    </source>
</evidence>
<dbReference type="AlphaFoldDB" id="I7L9R7"/>
<reference evidence="4 5" key="2">
    <citation type="submission" date="2012-08" db="EMBL/GenBank/DDBJ databases">
        <title>The Genome Sequence of Turicella otitidis ATCC 51513.</title>
        <authorList>
            <consortium name="The Broad Institute Genome Sequencing Platform"/>
            <person name="Earl A."/>
            <person name="Ward D."/>
            <person name="Feldgarden M."/>
            <person name="Gevers D."/>
            <person name="Huys G."/>
            <person name="Walker B."/>
            <person name="Young S.K."/>
            <person name="Zeng Q."/>
            <person name="Gargeya S."/>
            <person name="Fitzgerald M."/>
            <person name="Haas B."/>
            <person name="Abouelleil A."/>
            <person name="Alvarado L."/>
            <person name="Arachchi H.M."/>
            <person name="Berlin A.M."/>
            <person name="Chapman S.B."/>
            <person name="Goldberg J."/>
            <person name="Griggs A."/>
            <person name="Gujja S."/>
            <person name="Hansen M."/>
            <person name="Howarth C."/>
            <person name="Imamovic A."/>
            <person name="Larimer J."/>
            <person name="McCowen C."/>
            <person name="Montmayeur A."/>
            <person name="Murphy C."/>
            <person name="Neiman D."/>
            <person name="Pearson M."/>
            <person name="Priest M."/>
            <person name="Roberts A."/>
            <person name="Saif S."/>
            <person name="Shea T."/>
            <person name="Sisk P."/>
            <person name="Sykes S."/>
            <person name="Wortman J."/>
            <person name="Nusbaum C."/>
            <person name="Birren B."/>
        </authorList>
    </citation>
    <scope>NUCLEOTIDE SEQUENCE [LARGE SCALE GENOMIC DNA]</scope>
    <source>
        <strain evidence="4 5">ATCC 51513</strain>
    </source>
</reference>
<dbReference type="PATRIC" id="fig|883169.3.peg.1676"/>
<organism evidence="3 6">
    <name type="scientific">Corynebacterium otitidis ATCC 51513</name>
    <dbReference type="NCBI Taxonomy" id="883169"/>
    <lineage>
        <taxon>Bacteria</taxon>
        <taxon>Bacillati</taxon>
        <taxon>Actinomycetota</taxon>
        <taxon>Actinomycetes</taxon>
        <taxon>Mycobacteriales</taxon>
        <taxon>Corynebacteriaceae</taxon>
        <taxon>Corynebacterium</taxon>
    </lineage>
</organism>
<dbReference type="SUPFAM" id="SSF51735">
    <property type="entry name" value="NAD(P)-binding Rossmann-fold domains"/>
    <property type="match status" value="1"/>
</dbReference>
<dbReference type="STRING" id="29321.AAV33_08575"/>
<dbReference type="EMBL" id="AHAE01000082">
    <property type="protein sequence ID" value="EJZ81330.1"/>
    <property type="molecule type" value="Genomic_DNA"/>
</dbReference>
<comment type="similarity">
    <text evidence="1">Belongs to the short-chain dehydrogenases/reductases (SDR) family.</text>
</comment>
<reference evidence="3 6" key="1">
    <citation type="journal article" date="2012" name="J. Bacteriol.">
        <title>Draft Genome Sequence of Turicella otitidis ATCC 51513, Isolated from Middle Ear Fluid from a Child with Otitis Media.</title>
        <authorList>
            <person name="Brinkrolf K."/>
            <person name="Schneider J."/>
            <person name="Knecht M."/>
            <person name="Ruckert C."/>
            <person name="Tauch A."/>
        </authorList>
    </citation>
    <scope>NUCLEOTIDE SEQUENCE [LARGE SCALE GENOMIC DNA]</scope>
    <source>
        <strain evidence="3 6">ATCC 51513</strain>
    </source>
</reference>
<dbReference type="Pfam" id="PF13561">
    <property type="entry name" value="adh_short_C2"/>
    <property type="match status" value="1"/>
</dbReference>
<evidence type="ECO:0000259" key="2">
    <source>
        <dbReference type="SMART" id="SM00822"/>
    </source>
</evidence>
<dbReference type="NCBIfam" id="NF006110">
    <property type="entry name" value="PRK08261.1"/>
    <property type="match status" value="1"/>
</dbReference>
<dbReference type="PRINTS" id="PR00081">
    <property type="entry name" value="GDHRDH"/>
</dbReference>
<dbReference type="GO" id="GO:0004316">
    <property type="term" value="F:3-oxoacyl-[acyl-carrier-protein] reductase (NADPH) activity"/>
    <property type="evidence" value="ECO:0007669"/>
    <property type="project" value="UniProtKB-EC"/>
</dbReference>
<feature type="domain" description="Ketoreductase" evidence="2">
    <location>
        <begin position="218"/>
        <end position="393"/>
    </location>
</feature>
<dbReference type="InterPro" id="IPR002347">
    <property type="entry name" value="SDR_fam"/>
</dbReference>
<dbReference type="SMART" id="SM00822">
    <property type="entry name" value="PKS_KR"/>
    <property type="match status" value="1"/>
</dbReference>